<dbReference type="AlphaFoldDB" id="A0A0F9CTS9"/>
<gene>
    <name evidence="1" type="ORF">LCGC14_2361630</name>
</gene>
<protein>
    <submittedName>
        <fullName evidence="1">Uncharacterized protein</fullName>
    </submittedName>
</protein>
<comment type="caution">
    <text evidence="1">The sequence shown here is derived from an EMBL/GenBank/DDBJ whole genome shotgun (WGS) entry which is preliminary data.</text>
</comment>
<evidence type="ECO:0000313" key="1">
    <source>
        <dbReference type="EMBL" id="KKL44841.1"/>
    </source>
</evidence>
<name>A0A0F9CTS9_9ZZZZ</name>
<dbReference type="EMBL" id="LAZR01034609">
    <property type="protein sequence ID" value="KKL44841.1"/>
    <property type="molecule type" value="Genomic_DNA"/>
</dbReference>
<accession>A0A0F9CTS9</accession>
<reference evidence="1" key="1">
    <citation type="journal article" date="2015" name="Nature">
        <title>Complex archaea that bridge the gap between prokaryotes and eukaryotes.</title>
        <authorList>
            <person name="Spang A."/>
            <person name="Saw J.H."/>
            <person name="Jorgensen S.L."/>
            <person name="Zaremba-Niedzwiedzka K."/>
            <person name="Martijn J."/>
            <person name="Lind A.E."/>
            <person name="van Eijk R."/>
            <person name="Schleper C."/>
            <person name="Guy L."/>
            <person name="Ettema T.J."/>
        </authorList>
    </citation>
    <scope>NUCLEOTIDE SEQUENCE</scope>
</reference>
<proteinExistence type="predicted"/>
<feature type="non-terminal residue" evidence="1">
    <location>
        <position position="1"/>
    </location>
</feature>
<sequence>GVNDGYPSLSPGSELTGRYAVVGIGWNYIDRFGQERRLVGTPV</sequence>
<organism evidence="1">
    <name type="scientific">marine sediment metagenome</name>
    <dbReference type="NCBI Taxonomy" id="412755"/>
    <lineage>
        <taxon>unclassified sequences</taxon>
        <taxon>metagenomes</taxon>
        <taxon>ecological metagenomes</taxon>
    </lineage>
</organism>